<comment type="caution">
    <text evidence="3">The sequence shown here is derived from an EMBL/GenBank/DDBJ whole genome shotgun (WGS) entry which is preliminary data.</text>
</comment>
<feature type="transmembrane region" description="Helical" evidence="2">
    <location>
        <begin position="107"/>
        <end position="127"/>
    </location>
</feature>
<protein>
    <submittedName>
        <fullName evidence="3">DUF4282 domain-containing protein</fullName>
    </submittedName>
</protein>
<accession>A0ABW2AX33</accession>
<keyword evidence="4" id="KW-1185">Reference proteome</keyword>
<evidence type="ECO:0000256" key="2">
    <source>
        <dbReference type="SAM" id="Phobius"/>
    </source>
</evidence>
<gene>
    <name evidence="3" type="ORF">ACFQBT_17560</name>
</gene>
<organism evidence="3 4">
    <name type="scientific">Branchiibius cervicis</name>
    <dbReference type="NCBI Taxonomy" id="908252"/>
    <lineage>
        <taxon>Bacteria</taxon>
        <taxon>Bacillati</taxon>
        <taxon>Actinomycetota</taxon>
        <taxon>Actinomycetes</taxon>
        <taxon>Micrococcales</taxon>
        <taxon>Dermacoccaceae</taxon>
        <taxon>Branchiibius</taxon>
    </lineage>
</organism>
<sequence length="150" mass="16708">MSEQPPPQDPYQPPNQPPQQPDQPPYQQPPGYQQPYQQPIDPAAAQYGGGLAAPQNDLSGGLRSLFDFSFNTFATPKIVRIVYIVITIVIALAWIGALISTLANGEWLGFFVVLIFGALVALVYLALARMTLEFYYSVVRMSEDIHQRLR</sequence>
<dbReference type="EMBL" id="JBHSWJ010000002">
    <property type="protein sequence ID" value="MFC6715525.1"/>
    <property type="molecule type" value="Genomic_DNA"/>
</dbReference>
<feature type="region of interest" description="Disordered" evidence="1">
    <location>
        <begin position="1"/>
        <end position="51"/>
    </location>
</feature>
<dbReference type="Proteomes" id="UP001596356">
    <property type="component" value="Unassembled WGS sequence"/>
</dbReference>
<dbReference type="RefSeq" id="WP_377824704.1">
    <property type="nucleotide sequence ID" value="NZ_JBHSWJ010000002.1"/>
</dbReference>
<dbReference type="InterPro" id="IPR025557">
    <property type="entry name" value="DUF4282"/>
</dbReference>
<evidence type="ECO:0000313" key="4">
    <source>
        <dbReference type="Proteomes" id="UP001596356"/>
    </source>
</evidence>
<feature type="compositionally biased region" description="Pro residues" evidence="1">
    <location>
        <begin position="1"/>
        <end position="28"/>
    </location>
</feature>
<dbReference type="Pfam" id="PF14110">
    <property type="entry name" value="DUF4282"/>
    <property type="match status" value="1"/>
</dbReference>
<keyword evidence="2" id="KW-1133">Transmembrane helix</keyword>
<keyword evidence="2" id="KW-0812">Transmembrane</keyword>
<evidence type="ECO:0000256" key="1">
    <source>
        <dbReference type="SAM" id="MobiDB-lite"/>
    </source>
</evidence>
<name>A0ABW2AX33_9MICO</name>
<feature type="transmembrane region" description="Helical" evidence="2">
    <location>
        <begin position="81"/>
        <end position="101"/>
    </location>
</feature>
<evidence type="ECO:0000313" key="3">
    <source>
        <dbReference type="EMBL" id="MFC6715525.1"/>
    </source>
</evidence>
<proteinExistence type="predicted"/>
<feature type="compositionally biased region" description="Low complexity" evidence="1">
    <location>
        <begin position="29"/>
        <end position="46"/>
    </location>
</feature>
<keyword evidence="2" id="KW-0472">Membrane</keyword>
<reference evidence="4" key="1">
    <citation type="journal article" date="2019" name="Int. J. Syst. Evol. Microbiol.">
        <title>The Global Catalogue of Microorganisms (GCM) 10K type strain sequencing project: providing services to taxonomists for standard genome sequencing and annotation.</title>
        <authorList>
            <consortium name="The Broad Institute Genomics Platform"/>
            <consortium name="The Broad Institute Genome Sequencing Center for Infectious Disease"/>
            <person name="Wu L."/>
            <person name="Ma J."/>
        </authorList>
    </citation>
    <scope>NUCLEOTIDE SEQUENCE [LARGE SCALE GENOMIC DNA]</scope>
    <source>
        <strain evidence="4">NBRC 106593</strain>
    </source>
</reference>